<reference evidence="4" key="1">
    <citation type="journal article" date="2019" name="Int. J. Syst. Evol. Microbiol.">
        <title>The Global Catalogue of Microorganisms (GCM) 10K type strain sequencing project: providing services to taxonomists for standard genome sequencing and annotation.</title>
        <authorList>
            <consortium name="The Broad Institute Genomics Platform"/>
            <consortium name="The Broad Institute Genome Sequencing Center for Infectious Disease"/>
            <person name="Wu L."/>
            <person name="Ma J."/>
        </authorList>
    </citation>
    <scope>NUCLEOTIDE SEQUENCE [LARGE SCALE GENOMIC DNA]</scope>
    <source>
        <strain evidence="4">CGMCC 1.15928</strain>
    </source>
</reference>
<evidence type="ECO:0000256" key="1">
    <source>
        <dbReference type="SAM" id="MobiDB-lite"/>
    </source>
</evidence>
<dbReference type="EMBL" id="BMKF01000002">
    <property type="protein sequence ID" value="GGB69011.1"/>
    <property type="molecule type" value="Genomic_DNA"/>
</dbReference>
<gene>
    <name evidence="3" type="ORF">GCM10011503_17050</name>
</gene>
<keyword evidence="2" id="KW-0732">Signal</keyword>
<dbReference type="NCBIfam" id="NF047637">
    <property type="entry name" value="lipo_CC0125"/>
    <property type="match status" value="1"/>
</dbReference>
<comment type="caution">
    <text evidence="3">The sequence shown here is derived from an EMBL/GenBank/DDBJ whole genome shotgun (WGS) entry which is preliminary data.</text>
</comment>
<evidence type="ECO:0000313" key="4">
    <source>
        <dbReference type="Proteomes" id="UP000628854"/>
    </source>
</evidence>
<evidence type="ECO:0000256" key="2">
    <source>
        <dbReference type="SAM" id="SignalP"/>
    </source>
</evidence>
<feature type="region of interest" description="Disordered" evidence="1">
    <location>
        <begin position="135"/>
        <end position="158"/>
    </location>
</feature>
<name>A0ABQ1JL63_9PROT</name>
<protein>
    <recommendedName>
        <fullName evidence="5">Lipoprotein</fullName>
    </recommendedName>
</protein>
<dbReference type="RefSeq" id="WP_084392928.1">
    <property type="nucleotide sequence ID" value="NZ_BMKF01000002.1"/>
</dbReference>
<evidence type="ECO:0000313" key="3">
    <source>
        <dbReference type="EMBL" id="GGB69011.1"/>
    </source>
</evidence>
<keyword evidence="4" id="KW-1185">Reference proteome</keyword>
<dbReference type="Proteomes" id="UP000628854">
    <property type="component" value="Unassembled WGS sequence"/>
</dbReference>
<sequence length="158" mass="16028">MIRTATALALLAAGLAACTTAKPYGPATSATAQGYLVQPIETNRYRVSYTALSPEDARRFALRRAAEVTVEQGAEWFRVVSSYTDQDVSRSGGSSVSVGGSSGGGYSGVGVGVGIGLPLGGGTSKTTESLEIITGSGPKPDEPNAYDASSVLVNTAGY</sequence>
<evidence type="ECO:0008006" key="5">
    <source>
        <dbReference type="Google" id="ProtNLM"/>
    </source>
</evidence>
<feature type="chain" id="PRO_5046144752" description="Lipoprotein" evidence="2">
    <location>
        <begin position="22"/>
        <end position="158"/>
    </location>
</feature>
<feature type="signal peptide" evidence="2">
    <location>
        <begin position="1"/>
        <end position="21"/>
    </location>
</feature>
<dbReference type="PROSITE" id="PS51257">
    <property type="entry name" value="PROKAR_LIPOPROTEIN"/>
    <property type="match status" value="1"/>
</dbReference>
<organism evidence="3 4">
    <name type="scientific">Henriciella pelagia</name>
    <dbReference type="NCBI Taxonomy" id="1977912"/>
    <lineage>
        <taxon>Bacteria</taxon>
        <taxon>Pseudomonadati</taxon>
        <taxon>Pseudomonadota</taxon>
        <taxon>Alphaproteobacteria</taxon>
        <taxon>Hyphomonadales</taxon>
        <taxon>Hyphomonadaceae</taxon>
        <taxon>Henriciella</taxon>
    </lineage>
</organism>
<proteinExistence type="predicted"/>
<accession>A0ABQ1JL63</accession>